<organism evidence="2 3">
    <name type="scientific">Thermobaculum terrenum (strain ATCC BAA-798 / CCMEE 7001 / YNP1)</name>
    <dbReference type="NCBI Taxonomy" id="525904"/>
    <lineage>
        <taxon>Bacteria</taxon>
        <taxon>Bacillati</taxon>
        <taxon>Chloroflexota</taxon>
        <taxon>Chloroflexia</taxon>
        <taxon>Candidatus Thermobaculales</taxon>
        <taxon>Candidatus Thermobaculaceae</taxon>
        <taxon>Thermobaculum</taxon>
    </lineage>
</organism>
<dbReference type="HOGENOM" id="CLU_045986_1_0_0"/>
<gene>
    <name evidence="2" type="ordered locus">Tter_2869</name>
</gene>
<dbReference type="OrthoDB" id="5169219at2"/>
<proteinExistence type="predicted"/>
<keyword evidence="1" id="KW-0812">Transmembrane</keyword>
<dbReference type="Proteomes" id="UP000000323">
    <property type="component" value="Chromosome 2"/>
</dbReference>
<dbReference type="PROSITE" id="PS51318">
    <property type="entry name" value="TAT"/>
    <property type="match status" value="1"/>
</dbReference>
<evidence type="ECO:0000313" key="3">
    <source>
        <dbReference type="Proteomes" id="UP000000323"/>
    </source>
</evidence>
<dbReference type="KEGG" id="ttr:Tter_2869"/>
<dbReference type="SUPFAM" id="SSF50956">
    <property type="entry name" value="Thermostable phytase (3-phytase)"/>
    <property type="match status" value="1"/>
</dbReference>
<dbReference type="Pfam" id="PF05787">
    <property type="entry name" value="PhoX"/>
    <property type="match status" value="1"/>
</dbReference>
<keyword evidence="1" id="KW-1133">Transmembrane helix</keyword>
<dbReference type="STRING" id="525904.Tter_2869"/>
<evidence type="ECO:0000256" key="1">
    <source>
        <dbReference type="SAM" id="Phobius"/>
    </source>
</evidence>
<dbReference type="PANTHER" id="PTHR35399:SF4">
    <property type="entry name" value="MEMBRANE PROTEIN"/>
    <property type="match status" value="1"/>
</dbReference>
<protein>
    <recommendedName>
        <fullName evidence="4">DUF839 domain-containing protein</fullName>
    </recommendedName>
</protein>
<evidence type="ECO:0000313" key="2">
    <source>
        <dbReference type="EMBL" id="ACZ43751.1"/>
    </source>
</evidence>
<dbReference type="InterPro" id="IPR006311">
    <property type="entry name" value="TAT_signal"/>
</dbReference>
<keyword evidence="3" id="KW-1185">Reference proteome</keyword>
<accession>D1CJ31</accession>
<dbReference type="eggNOG" id="COG3211">
    <property type="taxonomic scope" value="Bacteria"/>
</dbReference>
<evidence type="ECO:0008006" key="4">
    <source>
        <dbReference type="Google" id="ProtNLM"/>
    </source>
</evidence>
<name>D1CJ31_THET1</name>
<dbReference type="InterPro" id="IPR008557">
    <property type="entry name" value="PhoX"/>
</dbReference>
<dbReference type="PANTHER" id="PTHR35399">
    <property type="entry name" value="SLR8030 PROTEIN"/>
    <property type="match status" value="1"/>
</dbReference>
<feature type="transmembrane region" description="Helical" evidence="1">
    <location>
        <begin position="20"/>
        <end position="42"/>
    </location>
</feature>
<keyword evidence="1" id="KW-0472">Membrane</keyword>
<sequence length="499" mass="54952">MAIEKHTEGRERRRINRREFLGAGLAGAAALAMSSPIGAFGLRVALGQTPPRVTGYGPLEPRGDLALPRGFDYAIISWQGMPMSDGRLTPGIFDAMGAFPLRGHGGRRIALIRNHENRERPGEAKVVVPPELEYDAQMYGGCTKLVVELDGRREPRVVESFAVLGGTSTNCAGGVTPWGSWITCEEVVKRGAGGRKHGYIFEIDARASGPVEAVPIPAAGRLVHEAAAWHAGILYLTEDRSIEPDPVLGEIGACFYRYIPSRRPRRPGDLASSCGRLEALKIKGEHHANMDTGRIVGVPYDVEWVPIDDPDHEDDTDSRKDRMPGFIPTRIQAQDKGAAYFDRQEGMWVGDGKIYFDCTTGGSQNLGQVWEYDPRREKLTLIYESTRPETLENPDNMVVVPQTGDIFLCEDSPGEQYIRGLTPYGEIYDFARTLTNDSEFCGACFDPSGRVLFVNQQGERGDLPNGPAGARAVTYAIWGPFERRSGARTRSFSTYSLVW</sequence>
<dbReference type="EMBL" id="CP001826">
    <property type="protein sequence ID" value="ACZ43751.1"/>
    <property type="molecule type" value="Genomic_DNA"/>
</dbReference>
<dbReference type="AlphaFoldDB" id="D1CJ31"/>
<reference evidence="3" key="1">
    <citation type="journal article" date="2010" name="Stand. Genomic Sci.">
        <title>Complete genome sequence of 'Thermobaculum terrenum' type strain (YNP1).</title>
        <authorList>
            <person name="Kiss H."/>
            <person name="Cleland D."/>
            <person name="Lapidus A."/>
            <person name="Lucas S."/>
            <person name="Glavina Del Rio T."/>
            <person name="Nolan M."/>
            <person name="Tice H."/>
            <person name="Han C."/>
            <person name="Goodwin L."/>
            <person name="Pitluck S."/>
            <person name="Liolios K."/>
            <person name="Ivanova N."/>
            <person name="Mavromatis K."/>
            <person name="Ovchinnikova G."/>
            <person name="Pati A."/>
            <person name="Chen A."/>
            <person name="Palaniappan K."/>
            <person name="Land M."/>
            <person name="Hauser L."/>
            <person name="Chang Y."/>
            <person name="Jeffries C."/>
            <person name="Lu M."/>
            <person name="Brettin T."/>
            <person name="Detter J."/>
            <person name="Goker M."/>
            <person name="Tindall B."/>
            <person name="Beck B."/>
            <person name="McDermott T."/>
            <person name="Woyke T."/>
            <person name="Bristow J."/>
            <person name="Eisen J."/>
            <person name="Markowitz V."/>
            <person name="Hugenholtz P."/>
            <person name="Kyrpides N."/>
            <person name="Klenk H."/>
            <person name="Cheng J."/>
        </authorList>
    </citation>
    <scope>NUCLEOTIDE SEQUENCE [LARGE SCALE GENOMIC DNA]</scope>
    <source>
        <strain evidence="3">ATCC BAA-798 / YNP1</strain>
    </source>
</reference>